<gene>
    <name evidence="2" type="ORF">H8S20_01955</name>
</gene>
<name>A0ABR7D9U1_9CLOT</name>
<proteinExistence type="predicted"/>
<feature type="transmembrane region" description="Helical" evidence="1">
    <location>
        <begin position="96"/>
        <end position="113"/>
    </location>
</feature>
<keyword evidence="3" id="KW-1185">Reference proteome</keyword>
<feature type="transmembrane region" description="Helical" evidence="1">
    <location>
        <begin position="7"/>
        <end position="25"/>
    </location>
</feature>
<evidence type="ECO:0000313" key="3">
    <source>
        <dbReference type="Proteomes" id="UP000596929"/>
    </source>
</evidence>
<organism evidence="2 3">
    <name type="scientific">Clostridium hominis</name>
    <dbReference type="NCBI Taxonomy" id="2763036"/>
    <lineage>
        <taxon>Bacteria</taxon>
        <taxon>Bacillati</taxon>
        <taxon>Bacillota</taxon>
        <taxon>Clostridia</taxon>
        <taxon>Eubacteriales</taxon>
        <taxon>Clostridiaceae</taxon>
        <taxon>Clostridium</taxon>
    </lineage>
</organism>
<dbReference type="RefSeq" id="WP_186859185.1">
    <property type="nucleotide sequence ID" value="NZ_JACOOO010000004.1"/>
</dbReference>
<comment type="caution">
    <text evidence="2">The sequence shown here is derived from an EMBL/GenBank/DDBJ whole genome shotgun (WGS) entry which is preliminary data.</text>
</comment>
<protein>
    <submittedName>
        <fullName evidence="2">Uncharacterized protein</fullName>
    </submittedName>
</protein>
<feature type="transmembrane region" description="Helical" evidence="1">
    <location>
        <begin position="40"/>
        <end position="61"/>
    </location>
</feature>
<keyword evidence="1" id="KW-1133">Transmembrane helix</keyword>
<feature type="transmembrane region" description="Helical" evidence="1">
    <location>
        <begin position="119"/>
        <end position="141"/>
    </location>
</feature>
<sequence>MKSLKNTIFESIIFFGVCAVALILYKQGLFPNISEGVTKAIMPISIVLGAGFIFVVLISYLKYREIKYNPKSKEAFEIYDTDERNIYLKDKTNSKVYNIFNIIEVPVSLILLFTGFDELGIGLMIFHFVKEGIRFLIYMNLSKKY</sequence>
<keyword evidence="1" id="KW-0812">Transmembrane</keyword>
<accession>A0ABR7D9U1</accession>
<keyword evidence="1" id="KW-0472">Membrane</keyword>
<evidence type="ECO:0000256" key="1">
    <source>
        <dbReference type="SAM" id="Phobius"/>
    </source>
</evidence>
<dbReference type="EMBL" id="JACOOO010000004">
    <property type="protein sequence ID" value="MBC5627648.1"/>
    <property type="molecule type" value="Genomic_DNA"/>
</dbReference>
<dbReference type="Proteomes" id="UP000596929">
    <property type="component" value="Unassembled WGS sequence"/>
</dbReference>
<reference evidence="2 3" key="1">
    <citation type="submission" date="2020-08" db="EMBL/GenBank/DDBJ databases">
        <title>Genome public.</title>
        <authorList>
            <person name="Liu C."/>
            <person name="Sun Q."/>
        </authorList>
    </citation>
    <scope>NUCLEOTIDE SEQUENCE [LARGE SCALE GENOMIC DNA]</scope>
    <source>
        <strain evidence="2 3">NSJ-6</strain>
    </source>
</reference>
<evidence type="ECO:0000313" key="2">
    <source>
        <dbReference type="EMBL" id="MBC5627648.1"/>
    </source>
</evidence>